<comment type="similarity">
    <text evidence="3 9">Belongs to the class-II pyridoxal-phosphate-dependent aminotransferase family. Histidinol-phosphate aminotransferase subfamily.</text>
</comment>
<dbReference type="EMBL" id="FMWO01000092">
    <property type="protein sequence ID" value="SCZ86866.1"/>
    <property type="molecule type" value="Genomic_DNA"/>
</dbReference>
<dbReference type="InterPro" id="IPR015422">
    <property type="entry name" value="PyrdxlP-dep_Trfase_small"/>
</dbReference>
<dbReference type="AlphaFoldDB" id="A0A1G5SI25"/>
<name>A0A1G5SI25_9PROT</name>
<dbReference type="HAMAP" id="MF_01023">
    <property type="entry name" value="HisC_aminotrans_2"/>
    <property type="match status" value="1"/>
</dbReference>
<dbReference type="GO" id="GO:0030170">
    <property type="term" value="F:pyridoxal phosphate binding"/>
    <property type="evidence" value="ECO:0007669"/>
    <property type="project" value="InterPro"/>
</dbReference>
<dbReference type="Proteomes" id="UP000198729">
    <property type="component" value="Unassembled WGS sequence"/>
</dbReference>
<dbReference type="InterPro" id="IPR005861">
    <property type="entry name" value="HisP_aminotrans"/>
</dbReference>
<organism evidence="11 12">
    <name type="scientific">Nitrosomonas mobilis</name>
    <dbReference type="NCBI Taxonomy" id="51642"/>
    <lineage>
        <taxon>Bacteria</taxon>
        <taxon>Pseudomonadati</taxon>
        <taxon>Pseudomonadota</taxon>
        <taxon>Betaproteobacteria</taxon>
        <taxon>Nitrosomonadales</taxon>
        <taxon>Nitrosomonadaceae</taxon>
        <taxon>Nitrosomonas</taxon>
    </lineage>
</organism>
<keyword evidence="5 9" id="KW-0032">Aminotransferase</keyword>
<dbReference type="Gene3D" id="3.90.1150.10">
    <property type="entry name" value="Aspartate Aminotransferase, domain 1"/>
    <property type="match status" value="1"/>
</dbReference>
<evidence type="ECO:0000256" key="5">
    <source>
        <dbReference type="ARBA" id="ARBA00022576"/>
    </source>
</evidence>
<dbReference type="InterPro" id="IPR050106">
    <property type="entry name" value="HistidinolP_aminotransfase"/>
</dbReference>
<dbReference type="EC" id="2.6.1.9" evidence="9"/>
<dbReference type="PANTHER" id="PTHR43643:SF3">
    <property type="entry name" value="HISTIDINOL-PHOSPHATE AMINOTRANSFERASE"/>
    <property type="match status" value="1"/>
</dbReference>
<sequence length="372" mass="40883">MKLCELAPEYIRAIQPYRPGKPISELVRELSLNKDEVIKLASNENPLGTSPMAKEAMIRALSEASRYPDGSGFELKGALSEYLGVPTEQIVLGNGSNDVLELAARIFLRPGASAIYSQYAFAIYPLLVQAVGATGISVTARNFGHDLAAMLDATTADTRVVFIANPNNPTGTLCEGRDLLRFMERISPDILVILDEAYDEYLPEANKAHSIAWLKDFPNLVITRTFSKAYGLASVRVGFALAHPDIANLMNRIRQPFNVNSIGQAGALAALQDVEFVKQAYTTNRSGMLQMTNGLRQLGVEFIPSYANFVSIYINGESVNALKVYKDLLHQGVIVRPLSNYGMNHHLRVTIGLEAENYKFLVSLEQSLKEIA</sequence>
<proteinExistence type="inferred from homology"/>
<comment type="subunit">
    <text evidence="4 9">Homodimer.</text>
</comment>
<dbReference type="GO" id="GO:0000105">
    <property type="term" value="P:L-histidine biosynthetic process"/>
    <property type="evidence" value="ECO:0007669"/>
    <property type="project" value="UniProtKB-UniRule"/>
</dbReference>
<evidence type="ECO:0000313" key="12">
    <source>
        <dbReference type="Proteomes" id="UP000198729"/>
    </source>
</evidence>
<dbReference type="GO" id="GO:0004400">
    <property type="term" value="F:histidinol-phosphate transaminase activity"/>
    <property type="evidence" value="ECO:0007669"/>
    <property type="project" value="UniProtKB-UniRule"/>
</dbReference>
<dbReference type="UniPathway" id="UPA00031">
    <property type="reaction ID" value="UER00012"/>
</dbReference>
<keyword evidence="6 9" id="KW-0808">Transferase</keyword>
<keyword evidence="9" id="KW-0368">Histidine biosynthesis</keyword>
<dbReference type="RefSeq" id="WP_090288147.1">
    <property type="nucleotide sequence ID" value="NZ_FMWO01000092.1"/>
</dbReference>
<evidence type="ECO:0000256" key="2">
    <source>
        <dbReference type="ARBA" id="ARBA00005011"/>
    </source>
</evidence>
<evidence type="ECO:0000256" key="6">
    <source>
        <dbReference type="ARBA" id="ARBA00022679"/>
    </source>
</evidence>
<evidence type="ECO:0000256" key="1">
    <source>
        <dbReference type="ARBA" id="ARBA00001933"/>
    </source>
</evidence>
<comment type="cofactor">
    <cofactor evidence="1 9">
        <name>pyridoxal 5'-phosphate</name>
        <dbReference type="ChEBI" id="CHEBI:597326"/>
    </cofactor>
</comment>
<dbReference type="CDD" id="cd00609">
    <property type="entry name" value="AAT_like"/>
    <property type="match status" value="1"/>
</dbReference>
<evidence type="ECO:0000259" key="10">
    <source>
        <dbReference type="Pfam" id="PF00155"/>
    </source>
</evidence>
<evidence type="ECO:0000256" key="8">
    <source>
        <dbReference type="ARBA" id="ARBA00047481"/>
    </source>
</evidence>
<comment type="pathway">
    <text evidence="2 9">Amino-acid biosynthesis; L-histidine biosynthesis; L-histidine from 5-phospho-alpha-D-ribose 1-diphosphate: step 7/9.</text>
</comment>
<reference evidence="11 12" key="1">
    <citation type="submission" date="2016-10" db="EMBL/GenBank/DDBJ databases">
        <authorList>
            <person name="de Groot N.N."/>
        </authorList>
    </citation>
    <scope>NUCLEOTIDE SEQUENCE [LARGE SCALE GENOMIC DNA]</scope>
    <source>
        <strain evidence="11">1</strain>
    </source>
</reference>
<feature type="domain" description="Aminotransferase class I/classII large" evidence="10">
    <location>
        <begin position="36"/>
        <end position="361"/>
    </location>
</feature>
<dbReference type="InterPro" id="IPR015424">
    <property type="entry name" value="PyrdxlP-dep_Trfase"/>
</dbReference>
<comment type="catalytic activity">
    <reaction evidence="8 9">
        <text>L-histidinol phosphate + 2-oxoglutarate = 3-(imidazol-4-yl)-2-oxopropyl phosphate + L-glutamate</text>
        <dbReference type="Rhea" id="RHEA:23744"/>
        <dbReference type="ChEBI" id="CHEBI:16810"/>
        <dbReference type="ChEBI" id="CHEBI:29985"/>
        <dbReference type="ChEBI" id="CHEBI:57766"/>
        <dbReference type="ChEBI" id="CHEBI:57980"/>
        <dbReference type="EC" id="2.6.1.9"/>
    </reaction>
</comment>
<dbReference type="STRING" id="51642.NSMM_800060"/>
<dbReference type="SUPFAM" id="SSF53383">
    <property type="entry name" value="PLP-dependent transferases"/>
    <property type="match status" value="1"/>
</dbReference>
<evidence type="ECO:0000256" key="3">
    <source>
        <dbReference type="ARBA" id="ARBA00007970"/>
    </source>
</evidence>
<keyword evidence="12" id="KW-1185">Reference proteome</keyword>
<evidence type="ECO:0000313" key="11">
    <source>
        <dbReference type="EMBL" id="SCZ86866.1"/>
    </source>
</evidence>
<accession>A0A1G5SI25</accession>
<dbReference type="PANTHER" id="PTHR43643">
    <property type="entry name" value="HISTIDINOL-PHOSPHATE AMINOTRANSFERASE 2"/>
    <property type="match status" value="1"/>
</dbReference>
<feature type="modified residue" description="N6-(pyridoxal phosphate)lysine" evidence="9">
    <location>
        <position position="228"/>
    </location>
</feature>
<dbReference type="OrthoDB" id="9813612at2"/>
<dbReference type="Gene3D" id="3.40.640.10">
    <property type="entry name" value="Type I PLP-dependent aspartate aminotransferase-like (Major domain)"/>
    <property type="match status" value="1"/>
</dbReference>
<evidence type="ECO:0000256" key="7">
    <source>
        <dbReference type="ARBA" id="ARBA00022898"/>
    </source>
</evidence>
<evidence type="ECO:0000256" key="9">
    <source>
        <dbReference type="HAMAP-Rule" id="MF_01023"/>
    </source>
</evidence>
<dbReference type="Pfam" id="PF00155">
    <property type="entry name" value="Aminotran_1_2"/>
    <property type="match status" value="1"/>
</dbReference>
<dbReference type="PROSITE" id="PS00599">
    <property type="entry name" value="AA_TRANSFER_CLASS_2"/>
    <property type="match status" value="1"/>
</dbReference>
<protein>
    <recommendedName>
        <fullName evidence="9">Histidinol-phosphate aminotransferase</fullName>
        <ecNumber evidence="9">2.6.1.9</ecNumber>
    </recommendedName>
    <alternativeName>
        <fullName evidence="9">Imidazole acetol-phosphate transaminase</fullName>
    </alternativeName>
</protein>
<dbReference type="InterPro" id="IPR001917">
    <property type="entry name" value="Aminotrans_II_pyridoxalP_BS"/>
</dbReference>
<keyword evidence="9" id="KW-0028">Amino-acid biosynthesis</keyword>
<evidence type="ECO:0000256" key="4">
    <source>
        <dbReference type="ARBA" id="ARBA00011738"/>
    </source>
</evidence>
<dbReference type="NCBIfam" id="TIGR01141">
    <property type="entry name" value="hisC"/>
    <property type="match status" value="1"/>
</dbReference>
<dbReference type="InterPro" id="IPR004839">
    <property type="entry name" value="Aminotransferase_I/II_large"/>
</dbReference>
<gene>
    <name evidence="9 11" type="primary">hisC</name>
    <name evidence="11" type="ORF">NSMM_800060</name>
</gene>
<dbReference type="InterPro" id="IPR015421">
    <property type="entry name" value="PyrdxlP-dep_Trfase_major"/>
</dbReference>
<keyword evidence="7 9" id="KW-0663">Pyridoxal phosphate</keyword>